<protein>
    <submittedName>
        <fullName evidence="1">Uncharacterized protein</fullName>
    </submittedName>
</protein>
<organism evidence="1 2">
    <name type="scientific">Candidatus Collierbacteria bacterium RIFOXYD1_FULL_40_9</name>
    <dbReference type="NCBI Taxonomy" id="1817731"/>
    <lineage>
        <taxon>Bacteria</taxon>
        <taxon>Candidatus Collieribacteriota</taxon>
    </lineage>
</organism>
<reference evidence="1 2" key="1">
    <citation type="journal article" date="2016" name="Nat. Commun.">
        <title>Thousands of microbial genomes shed light on interconnected biogeochemical processes in an aquifer system.</title>
        <authorList>
            <person name="Anantharaman K."/>
            <person name="Brown C.T."/>
            <person name="Hug L.A."/>
            <person name="Sharon I."/>
            <person name="Castelle C.J."/>
            <person name="Probst A.J."/>
            <person name="Thomas B.C."/>
            <person name="Singh A."/>
            <person name="Wilkins M.J."/>
            <person name="Karaoz U."/>
            <person name="Brodie E.L."/>
            <person name="Williams K.H."/>
            <person name="Hubbard S.S."/>
            <person name="Banfield J.F."/>
        </authorList>
    </citation>
    <scope>NUCLEOTIDE SEQUENCE [LARGE SCALE GENOMIC DNA]</scope>
</reference>
<evidence type="ECO:0000313" key="2">
    <source>
        <dbReference type="Proteomes" id="UP000179237"/>
    </source>
</evidence>
<dbReference type="Proteomes" id="UP000179237">
    <property type="component" value="Unassembled WGS sequence"/>
</dbReference>
<gene>
    <name evidence="1" type="ORF">A2572_03250</name>
</gene>
<comment type="caution">
    <text evidence="1">The sequence shown here is derived from an EMBL/GenBank/DDBJ whole genome shotgun (WGS) entry which is preliminary data.</text>
</comment>
<proteinExistence type="predicted"/>
<dbReference type="EMBL" id="MFAQ01000002">
    <property type="protein sequence ID" value="OGD84116.1"/>
    <property type="molecule type" value="Genomic_DNA"/>
</dbReference>
<evidence type="ECO:0000313" key="1">
    <source>
        <dbReference type="EMBL" id="OGD84116.1"/>
    </source>
</evidence>
<accession>A0A1F5FWW6</accession>
<name>A0A1F5FWW6_9BACT</name>
<dbReference type="AlphaFoldDB" id="A0A1F5FWW6"/>
<sequence>MPFPFVYRVPQSISDETLLDLRITLVQITSDLMKCNKEWVGPEFFRSTLKDPADLKEGCSTVLIKLETGLFDGRENDDPQVKEVLQALTDAVWEAFNGMYEVEASVAGWHPGWKCLREAK</sequence>